<dbReference type="GO" id="GO:0008289">
    <property type="term" value="F:lipid binding"/>
    <property type="evidence" value="ECO:0007669"/>
    <property type="project" value="InterPro"/>
</dbReference>
<evidence type="ECO:0000259" key="1">
    <source>
        <dbReference type="PROSITE" id="PS50191"/>
    </source>
</evidence>
<proteinExistence type="predicted"/>
<dbReference type="Pfam" id="PF00650">
    <property type="entry name" value="CRAL_TRIO"/>
    <property type="match status" value="1"/>
</dbReference>
<dbReference type="Pfam" id="PF25099">
    <property type="entry name" value="GOLD_PATL1_C"/>
    <property type="match status" value="1"/>
</dbReference>
<dbReference type="Proteomes" id="UP000631114">
    <property type="component" value="Unassembled WGS sequence"/>
</dbReference>
<dbReference type="PANTHER" id="PTHR45932:SF4">
    <property type="entry name" value="PATELLIN-6"/>
    <property type="match status" value="1"/>
</dbReference>
<dbReference type="EMBL" id="JADFTS010000008">
    <property type="protein sequence ID" value="KAF9591477.1"/>
    <property type="molecule type" value="Genomic_DNA"/>
</dbReference>
<name>A0A835H4F0_9MAGN</name>
<dbReference type="InterPro" id="IPR044834">
    <property type="entry name" value="PATL"/>
</dbReference>
<evidence type="ECO:0000313" key="2">
    <source>
        <dbReference type="EMBL" id="KAF9591477.1"/>
    </source>
</evidence>
<comment type="caution">
    <text evidence="2">The sequence shown here is derived from an EMBL/GenBank/DDBJ whole genome shotgun (WGS) entry which is preliminary data.</text>
</comment>
<dbReference type="InterPro" id="IPR056794">
    <property type="entry name" value="PATL1-6_C_GOLD"/>
</dbReference>
<dbReference type="InterPro" id="IPR001251">
    <property type="entry name" value="CRAL-TRIO_dom"/>
</dbReference>
<reference evidence="2 3" key="1">
    <citation type="submission" date="2020-10" db="EMBL/GenBank/DDBJ databases">
        <title>The Coptis chinensis genome and diversification of protoberbering-type alkaloids.</title>
        <authorList>
            <person name="Wang B."/>
            <person name="Shu S."/>
            <person name="Song C."/>
            <person name="Liu Y."/>
        </authorList>
    </citation>
    <scope>NUCLEOTIDE SEQUENCE [LARGE SCALE GENOMIC DNA]</scope>
    <source>
        <strain evidence="2">HL-2020</strain>
        <tissue evidence="2">Leaf</tissue>
    </source>
</reference>
<dbReference type="SUPFAM" id="SSF52087">
    <property type="entry name" value="CRAL/TRIO domain"/>
    <property type="match status" value="1"/>
</dbReference>
<sequence>MFHGTLLCCMYSMFSPFLTQRTKSKFVISKEGNAAETLYKFIKPEYVPIQYDGLGRPNELEDGPPKPASEFNVRGGEKVNLEIDGIECDATITWDIVVGGWEVEYSAEFIPIMEGSHTIAIEKPKRIATMEEPIHNSFTPREVDSDEDDYEFEMARQLSRDKYQRFY</sequence>
<keyword evidence="3" id="KW-1185">Reference proteome</keyword>
<dbReference type="AlphaFoldDB" id="A0A835H4F0"/>
<feature type="domain" description="CRAL-TRIO" evidence="1">
    <location>
        <begin position="1"/>
        <end position="59"/>
    </location>
</feature>
<dbReference type="InterPro" id="IPR036865">
    <property type="entry name" value="CRAL-TRIO_dom_sf"/>
</dbReference>
<gene>
    <name evidence="2" type="ORF">IFM89_004175</name>
</gene>
<dbReference type="PANTHER" id="PTHR45932">
    <property type="entry name" value="PATELLIN-1"/>
    <property type="match status" value="1"/>
</dbReference>
<accession>A0A835H4F0</accession>
<protein>
    <recommendedName>
        <fullName evidence="1">CRAL-TRIO domain-containing protein</fullName>
    </recommendedName>
</protein>
<dbReference type="PROSITE" id="PS50191">
    <property type="entry name" value="CRAL_TRIO"/>
    <property type="match status" value="1"/>
</dbReference>
<dbReference type="OrthoDB" id="75724at2759"/>
<evidence type="ECO:0000313" key="3">
    <source>
        <dbReference type="Proteomes" id="UP000631114"/>
    </source>
</evidence>
<dbReference type="Gene3D" id="3.40.525.10">
    <property type="entry name" value="CRAL-TRIO lipid binding domain"/>
    <property type="match status" value="1"/>
</dbReference>
<organism evidence="2 3">
    <name type="scientific">Coptis chinensis</name>
    <dbReference type="NCBI Taxonomy" id="261450"/>
    <lineage>
        <taxon>Eukaryota</taxon>
        <taxon>Viridiplantae</taxon>
        <taxon>Streptophyta</taxon>
        <taxon>Embryophyta</taxon>
        <taxon>Tracheophyta</taxon>
        <taxon>Spermatophyta</taxon>
        <taxon>Magnoliopsida</taxon>
        <taxon>Ranunculales</taxon>
        <taxon>Ranunculaceae</taxon>
        <taxon>Coptidoideae</taxon>
        <taxon>Coptis</taxon>
    </lineage>
</organism>